<dbReference type="InterPro" id="IPR040468">
    <property type="entry name" value="TRAF3IP1_N"/>
</dbReference>
<evidence type="ECO:0000313" key="15">
    <source>
        <dbReference type="Proteomes" id="UP000655588"/>
    </source>
</evidence>
<keyword evidence="4" id="KW-0970">Cilium biogenesis/degradation</keyword>
<feature type="domain" description="TRAF3-interacting protein 1 N-terminal" evidence="12">
    <location>
        <begin position="10"/>
        <end position="118"/>
    </location>
</feature>
<evidence type="ECO:0000256" key="1">
    <source>
        <dbReference type="ARBA" id="ARBA00004120"/>
    </source>
</evidence>
<feature type="compositionally biased region" description="Basic and acidic residues" evidence="11">
    <location>
        <begin position="248"/>
        <end position="265"/>
    </location>
</feature>
<dbReference type="GO" id="GO:0008017">
    <property type="term" value="F:microtubule binding"/>
    <property type="evidence" value="ECO:0007669"/>
    <property type="project" value="InterPro"/>
</dbReference>
<dbReference type="Gene3D" id="1.10.418.50">
    <property type="entry name" value="Microtubule-binding protein MIP-T3"/>
    <property type="match status" value="1"/>
</dbReference>
<evidence type="ECO:0000313" key="14">
    <source>
        <dbReference type="EMBL" id="KAF3424960.1"/>
    </source>
</evidence>
<dbReference type="AlphaFoldDB" id="A0A833VU46"/>
<dbReference type="GO" id="GO:0048731">
    <property type="term" value="P:system development"/>
    <property type="evidence" value="ECO:0007669"/>
    <property type="project" value="UniProtKB-ARBA"/>
</dbReference>
<feature type="compositionally biased region" description="Low complexity" evidence="11">
    <location>
        <begin position="359"/>
        <end position="372"/>
    </location>
</feature>
<dbReference type="InterPro" id="IPR018799">
    <property type="entry name" value="TRAF3IP1"/>
</dbReference>
<evidence type="ECO:0000256" key="8">
    <source>
        <dbReference type="ARBA" id="ARBA00043971"/>
    </source>
</evidence>
<feature type="compositionally biased region" description="Polar residues" evidence="11">
    <location>
        <begin position="337"/>
        <end position="355"/>
    </location>
</feature>
<evidence type="ECO:0000256" key="10">
    <source>
        <dbReference type="SAM" id="Coils"/>
    </source>
</evidence>
<keyword evidence="5 10" id="KW-0175">Coiled coil</keyword>
<gene>
    <name evidence="14" type="ORF">E2986_04219</name>
</gene>
<name>A0A833VU46_9HYME</name>
<organism evidence="14 15">
    <name type="scientific">Frieseomelitta varia</name>
    <dbReference type="NCBI Taxonomy" id="561572"/>
    <lineage>
        <taxon>Eukaryota</taxon>
        <taxon>Metazoa</taxon>
        <taxon>Ecdysozoa</taxon>
        <taxon>Arthropoda</taxon>
        <taxon>Hexapoda</taxon>
        <taxon>Insecta</taxon>
        <taxon>Pterygota</taxon>
        <taxon>Neoptera</taxon>
        <taxon>Endopterygota</taxon>
        <taxon>Hymenoptera</taxon>
        <taxon>Apocrita</taxon>
        <taxon>Aculeata</taxon>
        <taxon>Apoidea</taxon>
        <taxon>Anthophila</taxon>
        <taxon>Apidae</taxon>
        <taxon>Frieseomelitta</taxon>
    </lineage>
</organism>
<evidence type="ECO:0000256" key="2">
    <source>
        <dbReference type="ARBA" id="ARBA00004430"/>
    </source>
</evidence>
<dbReference type="GO" id="GO:0042073">
    <property type="term" value="P:intraciliary transport"/>
    <property type="evidence" value="ECO:0007669"/>
    <property type="project" value="TreeGrafter"/>
</dbReference>
<comment type="similarity">
    <text evidence="8">Belongs to the TRAF3IP1 family.</text>
</comment>
<keyword evidence="7" id="KW-0966">Cell projection</keyword>
<feature type="region of interest" description="Disordered" evidence="11">
    <location>
        <begin position="337"/>
        <end position="372"/>
    </location>
</feature>
<feature type="compositionally biased region" description="Low complexity" evidence="11">
    <location>
        <begin position="267"/>
        <end position="277"/>
    </location>
</feature>
<evidence type="ECO:0000256" key="5">
    <source>
        <dbReference type="ARBA" id="ARBA00023054"/>
    </source>
</evidence>
<dbReference type="GO" id="GO:0048513">
    <property type="term" value="P:animal organ development"/>
    <property type="evidence" value="ECO:0007669"/>
    <property type="project" value="UniProtKB-ARBA"/>
</dbReference>
<protein>
    <recommendedName>
        <fullName evidence="9">TRAF3-interacting protein 1</fullName>
    </recommendedName>
</protein>
<dbReference type="InterPro" id="IPR041476">
    <property type="entry name" value="TRAF3IP1_C"/>
</dbReference>
<dbReference type="GO" id="GO:0036064">
    <property type="term" value="C:ciliary basal body"/>
    <property type="evidence" value="ECO:0007669"/>
    <property type="project" value="TreeGrafter"/>
</dbReference>
<feature type="coiled-coil region" evidence="10">
    <location>
        <begin position="478"/>
        <end position="544"/>
    </location>
</feature>
<reference evidence="14" key="1">
    <citation type="submission" date="2019-11" db="EMBL/GenBank/DDBJ databases">
        <title>The nuclear and mitochondrial genomes of Frieseomelitta varia - a highly eusocial stingless bee (Meliponini) with a permanently sterile worker caste.</title>
        <authorList>
            <person name="Freitas F.C.P."/>
            <person name="Lourenco A.P."/>
            <person name="Nunes F.M.F."/>
            <person name="Paschoal A.R."/>
            <person name="Abreu F.C.P."/>
            <person name="Barbin F.O."/>
            <person name="Bataglia L."/>
            <person name="Cardoso-Junior C.A.M."/>
            <person name="Cervoni M.S."/>
            <person name="Silva S.R."/>
            <person name="Dalarmi F."/>
            <person name="Del Lama M.A."/>
            <person name="Depintor T.S."/>
            <person name="Ferreira K.M."/>
            <person name="Goria P.S."/>
            <person name="Jaskot M.C."/>
            <person name="Lago D.C."/>
            <person name="Luna-Lucena D."/>
            <person name="Moda L.M."/>
            <person name="Nascimento L."/>
            <person name="Pedrino M."/>
            <person name="Rabico F.O."/>
            <person name="Sanches F.C."/>
            <person name="Santos D.E."/>
            <person name="Santos C.G."/>
            <person name="Vieira J."/>
            <person name="Lopes T.F."/>
            <person name="Barchuk A.R."/>
            <person name="Hartfelder K."/>
            <person name="Simoes Z.L.P."/>
            <person name="Bitondi M.M.G."/>
            <person name="Pinheiro D.G."/>
        </authorList>
    </citation>
    <scope>NUCLEOTIDE SEQUENCE</scope>
    <source>
        <strain evidence="14">USP_RPSP 00005682</strain>
        <tissue evidence="14">Whole individual</tissue>
    </source>
</reference>
<comment type="subcellular location">
    <subcellularLocation>
        <location evidence="2">Cytoplasm</location>
        <location evidence="2">Cytoskeleton</location>
        <location evidence="2">Cilium axoneme</location>
    </subcellularLocation>
    <subcellularLocation>
        <location evidence="1">Cytoplasm</location>
        <location evidence="1">Cytoskeleton</location>
        <location evidence="1">Cilium basal body</location>
    </subcellularLocation>
</comment>
<comment type="caution">
    <text evidence="14">The sequence shown here is derived from an EMBL/GenBank/DDBJ whole genome shotgun (WGS) entry which is preliminary data.</text>
</comment>
<dbReference type="GO" id="GO:0070507">
    <property type="term" value="P:regulation of microtubule cytoskeleton organization"/>
    <property type="evidence" value="ECO:0007669"/>
    <property type="project" value="TreeGrafter"/>
</dbReference>
<feature type="compositionally biased region" description="Basic and acidic residues" evidence="11">
    <location>
        <begin position="189"/>
        <end position="198"/>
    </location>
</feature>
<evidence type="ECO:0000256" key="6">
    <source>
        <dbReference type="ARBA" id="ARBA00023212"/>
    </source>
</evidence>
<keyword evidence="15" id="KW-1185">Reference proteome</keyword>
<dbReference type="Pfam" id="PF10243">
    <property type="entry name" value="MIP-T3"/>
    <property type="match status" value="1"/>
</dbReference>
<evidence type="ECO:0000256" key="9">
    <source>
        <dbReference type="ARBA" id="ARBA00070492"/>
    </source>
</evidence>
<accession>A0A833VU46</accession>
<dbReference type="Pfam" id="PF17749">
    <property type="entry name" value="MIP-T3_C"/>
    <property type="match status" value="1"/>
</dbReference>
<dbReference type="InterPro" id="IPR042576">
    <property type="entry name" value="TRAF3IP1_N_sf"/>
</dbReference>
<evidence type="ECO:0000256" key="11">
    <source>
        <dbReference type="SAM" id="MobiDB-lite"/>
    </source>
</evidence>
<dbReference type="GO" id="GO:0005930">
    <property type="term" value="C:axoneme"/>
    <property type="evidence" value="ECO:0007669"/>
    <property type="project" value="UniProtKB-SubCell"/>
</dbReference>
<feature type="domain" description="TRAF3-interacting protein 1 C-terminal" evidence="13">
    <location>
        <begin position="439"/>
        <end position="584"/>
    </location>
</feature>
<sequence>MAEDVKPETIKRTQDLLGKYFKKPPLTEKLLRKPPFRFLHDIVSTVINETGFLDGLYTEEELNSENIKNKEAKLAYLTKLIDVVKLATGINLTVRASKIISGQEPTKTNELLQAIGKALDKKINSAEAIEQYKKNLGKGKSSSRSKLSVAKDEKRSSSKETSQKRASTSKEKSTEQKKKVINENPTINEETRKNENQESQKSVEATKAPQTELTQEKIPSSAHRKRSSSAKPKQNTSFTALSEIPLQSDKKTDENKKQKESENRLKNTANAENNEAQNQILNQSSNLINLESVSNAKDNKVDENTDKVGYKENTIINNEIPLKNIEKSDQSISEIQKLQSENNDASIPQSNSRPKTSLRPPTARPISARPAAPRIRGKAELIVNEEILTPMGHISVIVENSDLKDDDDAEDMVVMETKGSGSDFLETNDHYKADDQLTQEHGHLVAQILETQKELINNDNVDVIPKKTNITWDTNSKRDMVTKEIDKLRNTIQTLTRATNPLGKLLDYFQEDVEIMQKELLEWKNQYQQVNEQLKVEKMKTQELIEPMKETLKEIDHNMKLQLDKICQAKSQIMKNDQRIQTLLNGRV</sequence>
<proteinExistence type="inferred from homology"/>
<dbReference type="GO" id="GO:0030992">
    <property type="term" value="C:intraciliary transport particle B"/>
    <property type="evidence" value="ECO:0007669"/>
    <property type="project" value="TreeGrafter"/>
</dbReference>
<evidence type="ECO:0000256" key="4">
    <source>
        <dbReference type="ARBA" id="ARBA00022794"/>
    </source>
</evidence>
<evidence type="ECO:0000259" key="12">
    <source>
        <dbReference type="Pfam" id="PF10243"/>
    </source>
</evidence>
<dbReference type="PANTHER" id="PTHR31363">
    <property type="entry name" value="TRAF3-INTERACTING PROTEIN 1"/>
    <property type="match status" value="1"/>
</dbReference>
<keyword evidence="3" id="KW-0963">Cytoplasm</keyword>
<feature type="compositionally biased region" description="Basic and acidic residues" evidence="11">
    <location>
        <begin position="149"/>
        <end position="181"/>
    </location>
</feature>
<dbReference type="EMBL" id="WNWW01000433">
    <property type="protein sequence ID" value="KAF3424960.1"/>
    <property type="molecule type" value="Genomic_DNA"/>
</dbReference>
<dbReference type="Proteomes" id="UP000655588">
    <property type="component" value="Unassembled WGS sequence"/>
</dbReference>
<dbReference type="FunFam" id="1.10.418.50:FF:000001">
    <property type="entry name" value="TRAF3-interacting protein 1 isoform X1"/>
    <property type="match status" value="1"/>
</dbReference>
<evidence type="ECO:0000256" key="3">
    <source>
        <dbReference type="ARBA" id="ARBA00022490"/>
    </source>
</evidence>
<feature type="region of interest" description="Disordered" evidence="11">
    <location>
        <begin position="135"/>
        <end position="277"/>
    </location>
</feature>
<evidence type="ECO:0000256" key="7">
    <source>
        <dbReference type="ARBA" id="ARBA00023273"/>
    </source>
</evidence>
<feature type="compositionally biased region" description="Polar residues" evidence="11">
    <location>
        <begin position="199"/>
        <end position="213"/>
    </location>
</feature>
<keyword evidence="6" id="KW-0206">Cytoskeleton</keyword>
<dbReference type="OrthoDB" id="10258914at2759"/>
<dbReference type="PANTHER" id="PTHR31363:SF0">
    <property type="entry name" value="TRAF3-INTERACTING PROTEIN 1"/>
    <property type="match status" value="1"/>
</dbReference>
<evidence type="ECO:0000259" key="13">
    <source>
        <dbReference type="Pfam" id="PF17749"/>
    </source>
</evidence>
<dbReference type="GO" id="GO:0060271">
    <property type="term" value="P:cilium assembly"/>
    <property type="evidence" value="ECO:0007669"/>
    <property type="project" value="TreeGrafter"/>
</dbReference>